<gene>
    <name evidence="2" type="ORF">ABQ292_11465</name>
</gene>
<keyword evidence="1" id="KW-0472">Membrane</keyword>
<proteinExistence type="predicted"/>
<evidence type="ECO:0000256" key="1">
    <source>
        <dbReference type="SAM" id="Phobius"/>
    </source>
</evidence>
<dbReference type="EMBL" id="JBFNXQ010000030">
    <property type="protein sequence ID" value="MEX5718977.1"/>
    <property type="molecule type" value="Genomic_DNA"/>
</dbReference>
<evidence type="ECO:0000313" key="3">
    <source>
        <dbReference type="Proteomes" id="UP001560045"/>
    </source>
</evidence>
<keyword evidence="1" id="KW-1133">Transmembrane helix</keyword>
<keyword evidence="3" id="KW-1185">Reference proteome</keyword>
<name>A0ABV3XF20_9ACTN</name>
<accession>A0ABV3XF20</accession>
<protein>
    <submittedName>
        <fullName evidence="2">Uncharacterized protein</fullName>
    </submittedName>
</protein>
<dbReference type="RefSeq" id="WP_369206354.1">
    <property type="nucleotide sequence ID" value="NZ_JBFNXQ010000030.1"/>
</dbReference>
<reference evidence="2 3" key="1">
    <citation type="submission" date="2024-06" db="EMBL/GenBank/DDBJ databases">
        <title>Draft genome sequence of Geodermatophilus badlandi, a novel member of the Geodermatophilaceae isolated from badland sedimentary rocks in the Red desert, Wyoming, USA.</title>
        <authorList>
            <person name="Ben Tekaya S."/>
            <person name="Nouioui I."/>
            <person name="Flores G.M."/>
            <person name="Shaal M.N."/>
            <person name="Bredoire F."/>
            <person name="Basile F."/>
            <person name="Van Diepen L."/>
            <person name="Ward N.L."/>
        </authorList>
    </citation>
    <scope>NUCLEOTIDE SEQUENCE [LARGE SCALE GENOMIC DNA]</scope>
    <source>
        <strain evidence="2 3">WL48A</strain>
    </source>
</reference>
<feature type="transmembrane region" description="Helical" evidence="1">
    <location>
        <begin position="25"/>
        <end position="47"/>
    </location>
</feature>
<evidence type="ECO:0000313" key="2">
    <source>
        <dbReference type="EMBL" id="MEX5718977.1"/>
    </source>
</evidence>
<comment type="caution">
    <text evidence="2">The sequence shown here is derived from an EMBL/GenBank/DDBJ whole genome shotgun (WGS) entry which is preliminary data.</text>
</comment>
<organism evidence="2 3">
    <name type="scientific">Geodermatophilus maliterrae</name>
    <dbReference type="NCBI Taxonomy" id="3162531"/>
    <lineage>
        <taxon>Bacteria</taxon>
        <taxon>Bacillati</taxon>
        <taxon>Actinomycetota</taxon>
        <taxon>Actinomycetes</taxon>
        <taxon>Geodermatophilales</taxon>
        <taxon>Geodermatophilaceae</taxon>
        <taxon>Geodermatophilus</taxon>
    </lineage>
</organism>
<sequence>MSGPYLYDEDPEALHTGTPRRRNGLVLGIFGGTVVVGVAAVLALPLVKGSGEEQAREVVGVFLAALDAGDTETAGGLLCQSERDRGEAEETAAAYAQPGTARIEDVTAGEVDGTDVREVLVRWDEGGTSTETTVTVVLENGPKVCGSTPAG</sequence>
<keyword evidence="1" id="KW-0812">Transmembrane</keyword>
<dbReference type="Proteomes" id="UP001560045">
    <property type="component" value="Unassembled WGS sequence"/>
</dbReference>